<name>A0AAX2HEC1_9PSED</name>
<evidence type="ECO:0000313" key="2">
    <source>
        <dbReference type="Proteomes" id="UP000219564"/>
    </source>
</evidence>
<proteinExistence type="predicted"/>
<organism evidence="1 2">
    <name type="scientific">Pseudomonas lundensis</name>
    <dbReference type="NCBI Taxonomy" id="86185"/>
    <lineage>
        <taxon>Bacteria</taxon>
        <taxon>Pseudomonadati</taxon>
        <taxon>Pseudomonadota</taxon>
        <taxon>Gammaproteobacteria</taxon>
        <taxon>Pseudomonadales</taxon>
        <taxon>Pseudomonadaceae</taxon>
        <taxon>Pseudomonas</taxon>
    </lineage>
</organism>
<dbReference type="EMBL" id="OBKZ01000046">
    <property type="protein sequence ID" value="SOB54375.1"/>
    <property type="molecule type" value="Genomic_DNA"/>
</dbReference>
<accession>A0AAX2HEC1</accession>
<gene>
    <name evidence="1" type="ORF">PLUA15_500043</name>
</gene>
<comment type="caution">
    <text evidence="1">The sequence shown here is derived from an EMBL/GenBank/DDBJ whole genome shotgun (WGS) entry which is preliminary data.</text>
</comment>
<evidence type="ECO:0000313" key="1">
    <source>
        <dbReference type="EMBL" id="SOB54375.1"/>
    </source>
</evidence>
<dbReference type="AlphaFoldDB" id="A0AAX2HEC1"/>
<sequence>MAPMSQDLLRLALVQAANDRFQRTIEE</sequence>
<reference evidence="1 2" key="1">
    <citation type="submission" date="2017-08" db="EMBL/GenBank/DDBJ databases">
        <authorList>
            <person name="Chaillou S."/>
        </authorList>
    </citation>
    <scope>NUCLEOTIDE SEQUENCE [LARGE SCALE GENOMIC DNA]</scope>
    <source>
        <strain evidence="1 2">MFPA15A1205</strain>
    </source>
</reference>
<dbReference type="Proteomes" id="UP000219564">
    <property type="component" value="Unassembled WGS sequence"/>
</dbReference>
<protein>
    <submittedName>
        <fullName evidence="1">Uncharacterized protein</fullName>
    </submittedName>
</protein>